<proteinExistence type="predicted"/>
<feature type="region of interest" description="Disordered" evidence="1">
    <location>
        <begin position="120"/>
        <end position="263"/>
    </location>
</feature>
<evidence type="ECO:0000313" key="3">
    <source>
        <dbReference type="Proteomes" id="UP001489004"/>
    </source>
</evidence>
<sequence>MQDLQLARSQVSAIEQGVHKLLCWKDAVLQEQVDSEGLSTARLLVLASVSSELYLGKASISATISSLQADMAAFLELGPTASVTALLHWQWMTMRLQLRHYRLDQVRLRAKMAQALHHWETSVPSLSQPGTPRHAPGTPRSRPGSKDADSRGHSQHPGASTPHSAPLAHRHSSADSRASPSSTDRRRPQNPSGLEDKAYSPHRRMTSPRPSPEASHFLNRQASAKDSPFMASQTSAAEPSSGARDRGSRAGSRSMSMSERRASFRPSAFADGHIDPRAVLLRHRLHDLKGADALMA</sequence>
<organism evidence="2 3">
    <name type="scientific">[Myrmecia] bisecta</name>
    <dbReference type="NCBI Taxonomy" id="41462"/>
    <lineage>
        <taxon>Eukaryota</taxon>
        <taxon>Viridiplantae</taxon>
        <taxon>Chlorophyta</taxon>
        <taxon>core chlorophytes</taxon>
        <taxon>Trebouxiophyceae</taxon>
        <taxon>Trebouxiales</taxon>
        <taxon>Trebouxiaceae</taxon>
        <taxon>Myrmecia</taxon>
    </lineage>
</organism>
<name>A0AAW1PWE3_9CHLO</name>
<reference evidence="2 3" key="1">
    <citation type="journal article" date="2024" name="Nat. Commun.">
        <title>Phylogenomics reveals the evolutionary origins of lichenization in chlorophyte algae.</title>
        <authorList>
            <person name="Puginier C."/>
            <person name="Libourel C."/>
            <person name="Otte J."/>
            <person name="Skaloud P."/>
            <person name="Haon M."/>
            <person name="Grisel S."/>
            <person name="Petersen M."/>
            <person name="Berrin J.G."/>
            <person name="Delaux P.M."/>
            <person name="Dal Grande F."/>
            <person name="Keller J."/>
        </authorList>
    </citation>
    <scope>NUCLEOTIDE SEQUENCE [LARGE SCALE GENOMIC DNA]</scope>
    <source>
        <strain evidence="2 3">SAG 2043</strain>
    </source>
</reference>
<gene>
    <name evidence="2" type="ORF">WJX72_008495</name>
</gene>
<protein>
    <submittedName>
        <fullName evidence="2">Uncharacterized protein</fullName>
    </submittedName>
</protein>
<feature type="compositionally biased region" description="Polar residues" evidence="1">
    <location>
        <begin position="218"/>
        <end position="238"/>
    </location>
</feature>
<dbReference type="Proteomes" id="UP001489004">
    <property type="component" value="Unassembled WGS sequence"/>
</dbReference>
<accession>A0AAW1PWE3</accession>
<comment type="caution">
    <text evidence="2">The sequence shown here is derived from an EMBL/GenBank/DDBJ whole genome shotgun (WGS) entry which is preliminary data.</text>
</comment>
<dbReference type="AlphaFoldDB" id="A0AAW1PWE3"/>
<evidence type="ECO:0000313" key="2">
    <source>
        <dbReference type="EMBL" id="KAK9813077.1"/>
    </source>
</evidence>
<dbReference type="EMBL" id="JALJOR010000008">
    <property type="protein sequence ID" value="KAK9813077.1"/>
    <property type="molecule type" value="Genomic_DNA"/>
</dbReference>
<evidence type="ECO:0000256" key="1">
    <source>
        <dbReference type="SAM" id="MobiDB-lite"/>
    </source>
</evidence>
<keyword evidence="3" id="KW-1185">Reference proteome</keyword>